<dbReference type="InterPro" id="IPR014710">
    <property type="entry name" value="RmlC-like_jellyroll"/>
</dbReference>
<dbReference type="Gene3D" id="2.60.120.10">
    <property type="entry name" value="Jelly Rolls"/>
    <property type="match status" value="1"/>
</dbReference>
<dbReference type="EMBL" id="JARULN010000012">
    <property type="protein sequence ID" value="MDG5754756.1"/>
    <property type="molecule type" value="Genomic_DNA"/>
</dbReference>
<keyword evidence="3" id="KW-0804">Transcription</keyword>
<dbReference type="RefSeq" id="WP_245999903.1">
    <property type="nucleotide sequence ID" value="NZ_JARRRY010000012.1"/>
</dbReference>
<protein>
    <submittedName>
        <fullName evidence="5">XRE family transcriptional regulator</fullName>
    </submittedName>
</protein>
<name>A0ABT6H5Y4_9BACI</name>
<dbReference type="Proteomes" id="UP001218246">
    <property type="component" value="Unassembled WGS sequence"/>
</dbReference>
<dbReference type="SUPFAM" id="SSF51182">
    <property type="entry name" value="RmlC-like cupins"/>
    <property type="match status" value="1"/>
</dbReference>
<evidence type="ECO:0000256" key="2">
    <source>
        <dbReference type="ARBA" id="ARBA00023125"/>
    </source>
</evidence>
<dbReference type="SUPFAM" id="SSF47413">
    <property type="entry name" value="lambda repressor-like DNA-binding domains"/>
    <property type="match status" value="1"/>
</dbReference>
<feature type="domain" description="HTH cro/C1-type" evidence="4">
    <location>
        <begin position="12"/>
        <end position="66"/>
    </location>
</feature>
<evidence type="ECO:0000256" key="1">
    <source>
        <dbReference type="ARBA" id="ARBA00023015"/>
    </source>
</evidence>
<evidence type="ECO:0000259" key="4">
    <source>
        <dbReference type="PROSITE" id="PS50943"/>
    </source>
</evidence>
<dbReference type="PANTHER" id="PTHR46797:SF23">
    <property type="entry name" value="HTH-TYPE TRANSCRIPTIONAL REGULATOR SUTR"/>
    <property type="match status" value="1"/>
</dbReference>
<dbReference type="InterPro" id="IPR013096">
    <property type="entry name" value="Cupin_2"/>
</dbReference>
<dbReference type="Pfam" id="PF01381">
    <property type="entry name" value="HTH_3"/>
    <property type="match status" value="1"/>
</dbReference>
<sequence length="185" mass="20507">MYTIHITVGQNVKRLRAQRGWSLDKTAEMTGVSKGMLHQIERGETQPTVTTLWKIATGLHVSFSSLLQEDNGSVSVVHRKSAPDITEDNGNCLVYVLFPFDPQTQIEIFTIILKAGSSYRSTPHNEGVHEHITVTSGTFQIRIDDQAYTLEAGEAIRFAGNVPHSYHNAGDDEAVIQVVMHYGDV</sequence>
<dbReference type="Pfam" id="PF07883">
    <property type="entry name" value="Cupin_2"/>
    <property type="match status" value="1"/>
</dbReference>
<keyword evidence="2" id="KW-0238">DNA-binding</keyword>
<gene>
    <name evidence="5" type="ORF">P6P90_12340</name>
</gene>
<evidence type="ECO:0000313" key="6">
    <source>
        <dbReference type="Proteomes" id="UP001218246"/>
    </source>
</evidence>
<dbReference type="PANTHER" id="PTHR46797">
    <property type="entry name" value="HTH-TYPE TRANSCRIPTIONAL REGULATOR"/>
    <property type="match status" value="1"/>
</dbReference>
<dbReference type="PROSITE" id="PS50943">
    <property type="entry name" value="HTH_CROC1"/>
    <property type="match status" value="1"/>
</dbReference>
<accession>A0ABT6H5Y4</accession>
<dbReference type="CDD" id="cd00093">
    <property type="entry name" value="HTH_XRE"/>
    <property type="match status" value="1"/>
</dbReference>
<keyword evidence="6" id="KW-1185">Reference proteome</keyword>
<dbReference type="CDD" id="cd02209">
    <property type="entry name" value="cupin_XRE_C"/>
    <property type="match status" value="1"/>
</dbReference>
<evidence type="ECO:0000256" key="3">
    <source>
        <dbReference type="ARBA" id="ARBA00023163"/>
    </source>
</evidence>
<dbReference type="InterPro" id="IPR050807">
    <property type="entry name" value="TransReg_Diox_bact_type"/>
</dbReference>
<dbReference type="InterPro" id="IPR010982">
    <property type="entry name" value="Lambda_DNA-bd_dom_sf"/>
</dbReference>
<proteinExistence type="predicted"/>
<evidence type="ECO:0000313" key="5">
    <source>
        <dbReference type="EMBL" id="MDG5754756.1"/>
    </source>
</evidence>
<keyword evidence="1" id="KW-0805">Transcription regulation</keyword>
<dbReference type="InterPro" id="IPR001387">
    <property type="entry name" value="Cro/C1-type_HTH"/>
</dbReference>
<organism evidence="5 6">
    <name type="scientific">Ectobacillus antri</name>
    <dbReference type="NCBI Taxonomy" id="2486280"/>
    <lineage>
        <taxon>Bacteria</taxon>
        <taxon>Bacillati</taxon>
        <taxon>Bacillota</taxon>
        <taxon>Bacilli</taxon>
        <taxon>Bacillales</taxon>
        <taxon>Bacillaceae</taxon>
        <taxon>Ectobacillus</taxon>
    </lineage>
</organism>
<comment type="caution">
    <text evidence="5">The sequence shown here is derived from an EMBL/GenBank/DDBJ whole genome shotgun (WGS) entry which is preliminary data.</text>
</comment>
<dbReference type="SMART" id="SM00530">
    <property type="entry name" value="HTH_XRE"/>
    <property type="match status" value="1"/>
</dbReference>
<dbReference type="InterPro" id="IPR011051">
    <property type="entry name" value="RmlC_Cupin_sf"/>
</dbReference>
<dbReference type="Gene3D" id="1.10.260.40">
    <property type="entry name" value="lambda repressor-like DNA-binding domains"/>
    <property type="match status" value="1"/>
</dbReference>
<reference evidence="5 6" key="1">
    <citation type="submission" date="2023-04" db="EMBL/GenBank/DDBJ databases">
        <title>Ectobacillus antri isolated from activated sludge.</title>
        <authorList>
            <person name="Yan P."/>
            <person name="Liu X."/>
        </authorList>
    </citation>
    <scope>NUCLEOTIDE SEQUENCE [LARGE SCALE GENOMIC DNA]</scope>
    <source>
        <strain evidence="5 6">C18H</strain>
    </source>
</reference>